<proteinExistence type="inferred from homology"/>
<keyword evidence="2" id="KW-0812">Transmembrane</keyword>
<dbReference type="PANTHER" id="PTHR33392">
    <property type="entry name" value="POLYISOPRENYL-TEICHOIC ACID--PEPTIDOGLYCAN TEICHOIC ACID TRANSFERASE TAGU"/>
    <property type="match status" value="1"/>
</dbReference>
<keyword evidence="2" id="KW-0472">Membrane</keyword>
<dbReference type="PANTHER" id="PTHR33392:SF6">
    <property type="entry name" value="POLYISOPRENYL-TEICHOIC ACID--PEPTIDOGLYCAN TEICHOIC ACID TRANSFERASE TAGU"/>
    <property type="match status" value="1"/>
</dbReference>
<keyword evidence="5" id="KW-1185">Reference proteome</keyword>
<dbReference type="InterPro" id="IPR004474">
    <property type="entry name" value="LytR_CpsA_psr"/>
</dbReference>
<keyword evidence="2" id="KW-1133">Transmembrane helix</keyword>
<protein>
    <submittedName>
        <fullName evidence="4">LytR family transcriptional attenuator</fullName>
    </submittedName>
</protein>
<dbReference type="NCBIfam" id="TIGR00350">
    <property type="entry name" value="lytR_cpsA_psr"/>
    <property type="match status" value="1"/>
</dbReference>
<dbReference type="OrthoDB" id="27330at2"/>
<dbReference type="Proteomes" id="UP000241639">
    <property type="component" value="Unassembled WGS sequence"/>
</dbReference>
<sequence>MSDPSPAIKPKRRLWLRILLVLLFFVLAVVGYYGYQLVQTMDQVYQPPTREKSAKRENKVDITEDPVSILLLGVDERKQKNDRGRSDTMMVITINPRQQTLKMMNIPRDTYTVIPGRSGYDKINHAYAFGGEELAITSVEEFLDIPIDYYAKVNMEGFTQIIDVLGGVEVQVPFDFEYLEQAFKKGPMHLDGEAAIRYTQMRKEDPQGDLGRNVRQQQVIKAILKKGTSPSSWSKWDDLLDEIGDNLTTDIAPKDIFRLQGIYRDLGNKKMETVAIKGENQRIDGIYYYVVPDEEKARIQQEIREHLEMSTNKAAASTKK</sequence>
<feature type="domain" description="Cell envelope-related transcriptional attenuator" evidence="3">
    <location>
        <begin position="85"/>
        <end position="226"/>
    </location>
</feature>
<gene>
    <name evidence="4" type="ORF">C8J48_3042</name>
</gene>
<name>A0A2T4Z4A7_9BACL</name>
<dbReference type="RefSeq" id="WP_107728024.1">
    <property type="nucleotide sequence ID" value="NZ_PZZP01000002.1"/>
</dbReference>
<feature type="transmembrane region" description="Helical" evidence="2">
    <location>
        <begin position="14"/>
        <end position="35"/>
    </location>
</feature>
<dbReference type="Gene3D" id="3.40.630.190">
    <property type="entry name" value="LCP protein"/>
    <property type="match status" value="1"/>
</dbReference>
<comment type="similarity">
    <text evidence="1">Belongs to the LytR/CpsA/Psr (LCP) family.</text>
</comment>
<evidence type="ECO:0000256" key="2">
    <source>
        <dbReference type="SAM" id="Phobius"/>
    </source>
</evidence>
<reference evidence="4 5" key="1">
    <citation type="submission" date="2018-04" db="EMBL/GenBank/DDBJ databases">
        <title>Genomic Encyclopedia of Archaeal and Bacterial Type Strains, Phase II (KMG-II): from individual species to whole genera.</title>
        <authorList>
            <person name="Goeker M."/>
        </authorList>
    </citation>
    <scope>NUCLEOTIDE SEQUENCE [LARGE SCALE GENOMIC DNA]</scope>
    <source>
        <strain evidence="4 5">DSM 45169</strain>
    </source>
</reference>
<evidence type="ECO:0000256" key="1">
    <source>
        <dbReference type="ARBA" id="ARBA00006068"/>
    </source>
</evidence>
<dbReference type="EMBL" id="PZZP01000002">
    <property type="protein sequence ID" value="PTM56717.1"/>
    <property type="molecule type" value="Genomic_DNA"/>
</dbReference>
<evidence type="ECO:0000259" key="3">
    <source>
        <dbReference type="Pfam" id="PF03816"/>
    </source>
</evidence>
<dbReference type="InterPro" id="IPR050922">
    <property type="entry name" value="LytR/CpsA/Psr_CW_biosynth"/>
</dbReference>
<dbReference type="AlphaFoldDB" id="A0A2T4Z4A7"/>
<dbReference type="Pfam" id="PF03816">
    <property type="entry name" value="LytR_cpsA_psr"/>
    <property type="match status" value="1"/>
</dbReference>
<evidence type="ECO:0000313" key="4">
    <source>
        <dbReference type="EMBL" id="PTM56717.1"/>
    </source>
</evidence>
<accession>A0A2T4Z4A7</accession>
<organism evidence="4 5">
    <name type="scientific">Desmospora activa DSM 45169</name>
    <dbReference type="NCBI Taxonomy" id="1121389"/>
    <lineage>
        <taxon>Bacteria</taxon>
        <taxon>Bacillati</taxon>
        <taxon>Bacillota</taxon>
        <taxon>Bacilli</taxon>
        <taxon>Bacillales</taxon>
        <taxon>Thermoactinomycetaceae</taxon>
        <taxon>Desmospora</taxon>
    </lineage>
</organism>
<evidence type="ECO:0000313" key="5">
    <source>
        <dbReference type="Proteomes" id="UP000241639"/>
    </source>
</evidence>
<comment type="caution">
    <text evidence="4">The sequence shown here is derived from an EMBL/GenBank/DDBJ whole genome shotgun (WGS) entry which is preliminary data.</text>
</comment>